<dbReference type="EMBL" id="KT007025">
    <property type="protein sequence ID" value="AKQ03921.1"/>
    <property type="molecule type" value="Genomic_DNA"/>
</dbReference>
<dbReference type="GO" id="GO:0008299">
    <property type="term" value="P:isoprenoid biosynthetic process"/>
    <property type="evidence" value="ECO:0007669"/>
    <property type="project" value="UniProtKB-KW"/>
</dbReference>
<evidence type="ECO:0000256" key="7">
    <source>
        <dbReference type="ARBA" id="ARBA00046333"/>
    </source>
</evidence>
<evidence type="ECO:0000256" key="9">
    <source>
        <dbReference type="ARBA" id="ARBA00047176"/>
    </source>
</evidence>
<name>A0A0H4T812_9EURY</name>
<evidence type="ECO:0000256" key="1">
    <source>
        <dbReference type="ARBA" id="ARBA00005092"/>
    </source>
</evidence>
<dbReference type="EC" id="4.2.1.182" evidence="9"/>
<feature type="domain" description="Phosphomevalonate dehydratase large subunit-like" evidence="11">
    <location>
        <begin position="1"/>
        <end position="382"/>
    </location>
</feature>
<evidence type="ECO:0000313" key="12">
    <source>
        <dbReference type="EMBL" id="AKQ03921.1"/>
    </source>
</evidence>
<dbReference type="Pfam" id="PF04412">
    <property type="entry name" value="AcnX"/>
    <property type="match status" value="1"/>
</dbReference>
<evidence type="ECO:0000259" key="11">
    <source>
        <dbReference type="Pfam" id="PF04412"/>
    </source>
</evidence>
<keyword evidence="3" id="KW-0414">Isoprene biosynthesis</keyword>
<evidence type="ECO:0000256" key="3">
    <source>
        <dbReference type="ARBA" id="ARBA00023229"/>
    </source>
</evidence>
<evidence type="ECO:0000256" key="8">
    <source>
        <dbReference type="ARBA" id="ARBA00046520"/>
    </source>
</evidence>
<evidence type="ECO:0000256" key="10">
    <source>
        <dbReference type="ARBA" id="ARBA00047196"/>
    </source>
</evidence>
<dbReference type="PANTHER" id="PTHR36577:SF3">
    <property type="entry name" value="DUF521 DOMAIN PROTEIN (AFU_ORTHOLOGUE AFUA_6G00490)"/>
    <property type="match status" value="1"/>
</dbReference>
<dbReference type="AlphaFoldDB" id="A0A0H4T812"/>
<organism evidence="12">
    <name type="scientific">uncultured euryarchaeote Rifle_16ft_4_minimus_39</name>
    <dbReference type="NCBI Taxonomy" id="1665197"/>
    <lineage>
        <taxon>Archaea</taxon>
        <taxon>Methanobacteriati</taxon>
        <taxon>Methanobacteriota</taxon>
        <taxon>environmental samples</taxon>
    </lineage>
</organism>
<comment type="function">
    <text evidence="6">Component of a hydro-lyase that catalyzes the dehydration of mevalonate 5-phosphate (MVA5P) to form trans-anhydromevalonate 5-phosphate (tAHMP). Involved in the archaeal mevalonate (MVA) pathway, which provides fundamental precursors for isoprenoid biosynthesis, such as isopentenyl diphosphate (IPP) and dimethylallyl diphosphate (DMAPP).</text>
</comment>
<keyword evidence="2" id="KW-0408">Iron</keyword>
<evidence type="ECO:0000256" key="5">
    <source>
        <dbReference type="ARBA" id="ARBA00045120"/>
    </source>
</evidence>
<comment type="similarity">
    <text evidence="7">Belongs to the AcnX type II large subunit family.</text>
</comment>
<dbReference type="GO" id="GO:0016829">
    <property type="term" value="F:lyase activity"/>
    <property type="evidence" value="ECO:0007669"/>
    <property type="project" value="UniProtKB-KW"/>
</dbReference>
<comment type="pathway">
    <text evidence="1">Isoprenoid biosynthesis; isopentenyl diphosphate biosynthesis via mevalonate pathway.</text>
</comment>
<evidence type="ECO:0000256" key="4">
    <source>
        <dbReference type="ARBA" id="ARBA00023239"/>
    </source>
</evidence>
<comment type="catalytic activity">
    <reaction evidence="5">
        <text>(R)-5-phosphomevalonate = (2E)-3-methyl-5-phosphooxypent-2-enoate + H2O</text>
        <dbReference type="Rhea" id="RHEA:78975"/>
        <dbReference type="ChEBI" id="CHEBI:15377"/>
        <dbReference type="ChEBI" id="CHEBI:58146"/>
        <dbReference type="ChEBI" id="CHEBI:229665"/>
        <dbReference type="EC" id="4.2.1.182"/>
    </reaction>
    <physiologicalReaction direction="left-to-right" evidence="5">
        <dbReference type="Rhea" id="RHEA:78976"/>
    </physiologicalReaction>
</comment>
<dbReference type="CDD" id="cd01355">
    <property type="entry name" value="AcnX"/>
    <property type="match status" value="1"/>
</dbReference>
<comment type="subunit">
    <text evidence="8">Heterodimer composed of a large subunit (PMDh-L) and a small subunit (PMDh-S).</text>
</comment>
<reference evidence="12" key="1">
    <citation type="journal article" date="2015" name="ISME J.">
        <title>Aquifer environment selects for microbial species cohorts in sediment and groundwater.</title>
        <authorList>
            <person name="Hug L.A."/>
            <person name="Thomas B.C."/>
            <person name="Brown C.T."/>
            <person name="Frischkorn K.R."/>
            <person name="Williams K.H."/>
            <person name="Tringe S.G."/>
            <person name="Banfield J.F."/>
        </authorList>
    </citation>
    <scope>NUCLEOTIDE SEQUENCE</scope>
</reference>
<sequence>MRLTARQREMRDHGTPSVRTAMRLLIALGEIYGADRLLPIASAHVAGASYKMVGDPGLEFIADFARDARVVVPTTVNPLGMDLERWREQGISEEFAAKQRRIAEAYRAMGVRESFSCTPYLVGNRPRFGDHVAWAESSAACFANSVIGARTNREGGPSALAAAVTGFTPDHGLHRVEERRATAIVDVRARVRGYAFSLLGLQVGRVLGGGIPYFRGLRGTEADLKWLSASIASTSDCAMFHVERGTPEWRRARPKGLPRIRVTDRDLEAVRRDFTTGDEADIIGLGSPQLSADELRQIAALMKGRRPRIPVWVFTSRAARDEAADAVRRIEALGGRVLADTCLEVTMIENVSKTVATPSGKGAVYLPTLCGQKVVMADVARLLRRYA</sequence>
<proteinExistence type="inferred from homology"/>
<evidence type="ECO:0000256" key="6">
    <source>
        <dbReference type="ARBA" id="ARBA00045299"/>
    </source>
</evidence>
<protein>
    <recommendedName>
        <fullName evidence="10">Phosphomevalonate dehydratase large subunit</fullName>
        <ecNumber evidence="9">4.2.1.182</ecNumber>
    </recommendedName>
</protein>
<accession>A0A0H4T812</accession>
<dbReference type="InterPro" id="IPR007506">
    <property type="entry name" value="PMDh-L-like_dom"/>
</dbReference>
<dbReference type="PANTHER" id="PTHR36577">
    <property type="entry name" value="DUF521 DOMAIN PROTEIN (AFU_ORTHOLOGUE AFUA_6G00490)"/>
    <property type="match status" value="1"/>
</dbReference>
<evidence type="ECO:0000256" key="2">
    <source>
        <dbReference type="ARBA" id="ARBA00023004"/>
    </source>
</evidence>
<keyword evidence="4" id="KW-0456">Lyase</keyword>